<sequence>MHHTVEKARILCLNETILDTQSHRQRHDIETDLNVSNSTCPTGSICCPVGNELNDSGRLLRVPKDIKPSDDSEDRGSKSDDSKDLPSEEQNVPQIQKESDVKFGKQNPSLVASHHLFTFSETSESVQSYPIPYSVNYHNELQTPLSRTLVAPAQSNIFHGLSNILPKSCRFPDYWQWEESADPPLRGKVSIKIVSNLGSVTQKFDNQDIDLLFNAIVNARS</sequence>
<evidence type="ECO:0000313" key="1">
    <source>
        <dbReference type="EMBL" id="KAJ8674216.1"/>
    </source>
</evidence>
<organism evidence="1 2">
    <name type="scientific">Eretmocerus hayati</name>
    <dbReference type="NCBI Taxonomy" id="131215"/>
    <lineage>
        <taxon>Eukaryota</taxon>
        <taxon>Metazoa</taxon>
        <taxon>Ecdysozoa</taxon>
        <taxon>Arthropoda</taxon>
        <taxon>Hexapoda</taxon>
        <taxon>Insecta</taxon>
        <taxon>Pterygota</taxon>
        <taxon>Neoptera</taxon>
        <taxon>Endopterygota</taxon>
        <taxon>Hymenoptera</taxon>
        <taxon>Apocrita</taxon>
        <taxon>Proctotrupomorpha</taxon>
        <taxon>Chalcidoidea</taxon>
        <taxon>Aphelinidae</taxon>
        <taxon>Aphelininae</taxon>
        <taxon>Eretmocerus</taxon>
    </lineage>
</organism>
<name>A0ACC2NUC7_9HYME</name>
<evidence type="ECO:0000313" key="2">
    <source>
        <dbReference type="Proteomes" id="UP001239111"/>
    </source>
</evidence>
<gene>
    <name evidence="1" type="ORF">QAD02_005478</name>
</gene>
<dbReference type="Proteomes" id="UP001239111">
    <property type="component" value="Chromosome 3"/>
</dbReference>
<dbReference type="EMBL" id="CM056743">
    <property type="protein sequence ID" value="KAJ8674216.1"/>
    <property type="molecule type" value="Genomic_DNA"/>
</dbReference>
<protein>
    <submittedName>
        <fullName evidence="1">Uncharacterized protein</fullName>
    </submittedName>
</protein>
<proteinExistence type="predicted"/>
<comment type="caution">
    <text evidence="1">The sequence shown here is derived from an EMBL/GenBank/DDBJ whole genome shotgun (WGS) entry which is preliminary data.</text>
</comment>
<keyword evidence="2" id="KW-1185">Reference proteome</keyword>
<reference evidence="1" key="1">
    <citation type="submission" date="2023-04" db="EMBL/GenBank/DDBJ databases">
        <title>A chromosome-level genome assembly of the parasitoid wasp Eretmocerus hayati.</title>
        <authorList>
            <person name="Zhong Y."/>
            <person name="Liu S."/>
            <person name="Liu Y."/>
        </authorList>
    </citation>
    <scope>NUCLEOTIDE SEQUENCE</scope>
    <source>
        <strain evidence="1">ZJU_SS_LIU_2023</strain>
    </source>
</reference>
<accession>A0ACC2NUC7</accession>